<comment type="similarity">
    <text evidence="4">Belongs to the NanE family.</text>
</comment>
<comment type="caution">
    <text evidence="8">The sequence shown here is derived from an EMBL/GenBank/DDBJ whole genome shotgun (WGS) entry which is preliminary data.</text>
</comment>
<comment type="function">
    <text evidence="2">Converts N-acetylmannosamine-6-phosphate (ManNAc-6-P) to N-acetylglucosamine-6-phosphate (GlcNAc-6-P).</text>
</comment>
<dbReference type="GO" id="GO:0005829">
    <property type="term" value="C:cytosol"/>
    <property type="evidence" value="ECO:0007669"/>
    <property type="project" value="TreeGrafter"/>
</dbReference>
<dbReference type="EC" id="5.1.3.9" evidence="5"/>
<protein>
    <recommendedName>
        <fullName evidence="5">N-acylglucosamine-6-phosphate 2-epimerase</fullName>
        <ecNumber evidence="5">5.1.3.9</ecNumber>
    </recommendedName>
</protein>
<dbReference type="AlphaFoldDB" id="A0A7W3ZGA7"/>
<dbReference type="NCBIfam" id="NF002231">
    <property type="entry name" value="PRK01130.1"/>
    <property type="match status" value="1"/>
</dbReference>
<gene>
    <name evidence="8" type="ORF">H4281_42940</name>
</gene>
<dbReference type="GO" id="GO:0047465">
    <property type="term" value="F:N-acylglucosamine-6-phosphate 2-epimerase activity"/>
    <property type="evidence" value="ECO:0007669"/>
    <property type="project" value="UniProtKB-EC"/>
</dbReference>
<dbReference type="GO" id="GO:0019262">
    <property type="term" value="P:N-acetylneuraminate catabolic process"/>
    <property type="evidence" value="ECO:0007669"/>
    <property type="project" value="UniProtKB-UniPathway"/>
</dbReference>
<sequence length="238" mass="23500">MRLTREEFVRTIHGRLIVSCQAPEGHPLRDTPTIVRMAQAAVRGGAAAIRCGGVGGVPDVAAVRAAVDVPVLGLTKDGTEGVYITPTVAAAHAVLDAGAAVVAADGTSRPRPDGSAFADLVAAAHGRGGLVLADVSTVDEGIAAAEAGADLVATTLSGYTGNSPHRDGPDLDLVAALRKALPATPVIAEGRYHSPDSAAAALARGAAAVVVGTAITDPAWLTASFAAAAAGQTGVLSP</sequence>
<keyword evidence="7" id="KW-0119">Carbohydrate metabolism</keyword>
<accession>A0A7W3ZGA7</accession>
<keyword evidence="9" id="KW-1185">Reference proteome</keyword>
<dbReference type="Gene3D" id="3.20.20.70">
    <property type="entry name" value="Aldolase class I"/>
    <property type="match status" value="1"/>
</dbReference>
<evidence type="ECO:0000256" key="3">
    <source>
        <dbReference type="ARBA" id="ARBA00005081"/>
    </source>
</evidence>
<dbReference type="InterPro" id="IPR007260">
    <property type="entry name" value="NanE"/>
</dbReference>
<evidence type="ECO:0000313" key="9">
    <source>
        <dbReference type="Proteomes" id="UP000526734"/>
    </source>
</evidence>
<evidence type="ECO:0000256" key="2">
    <source>
        <dbReference type="ARBA" id="ARBA00002147"/>
    </source>
</evidence>
<dbReference type="InterPro" id="IPR011060">
    <property type="entry name" value="RibuloseP-bd_barrel"/>
</dbReference>
<keyword evidence="6 8" id="KW-0413">Isomerase</keyword>
<proteinExistence type="inferred from homology"/>
<evidence type="ECO:0000256" key="5">
    <source>
        <dbReference type="ARBA" id="ARBA00013180"/>
    </source>
</evidence>
<comment type="catalytic activity">
    <reaction evidence="1">
        <text>an N-acyl-D-glucosamine 6-phosphate = an N-acyl-D-mannosamine 6-phosphate</text>
        <dbReference type="Rhea" id="RHEA:23932"/>
        <dbReference type="ChEBI" id="CHEBI:57599"/>
        <dbReference type="ChEBI" id="CHEBI:57666"/>
        <dbReference type="EC" id="5.1.3.9"/>
    </reaction>
</comment>
<name>A0A7W3ZGA7_9PSEU</name>
<comment type="pathway">
    <text evidence="3">Amino-sugar metabolism; N-acetylneuraminate degradation; D-fructose 6-phosphate from N-acetylneuraminate: step 3/5.</text>
</comment>
<evidence type="ECO:0000313" key="8">
    <source>
        <dbReference type="EMBL" id="MBB1159943.1"/>
    </source>
</evidence>
<evidence type="ECO:0000256" key="6">
    <source>
        <dbReference type="ARBA" id="ARBA00023235"/>
    </source>
</evidence>
<dbReference type="RefSeq" id="WP_182896596.1">
    <property type="nucleotide sequence ID" value="NZ_JACGZW010000024.1"/>
</dbReference>
<dbReference type="UniPathway" id="UPA00629">
    <property type="reaction ID" value="UER00682"/>
</dbReference>
<evidence type="ECO:0000256" key="1">
    <source>
        <dbReference type="ARBA" id="ARBA00000056"/>
    </source>
</evidence>
<reference evidence="8 9" key="1">
    <citation type="submission" date="2020-08" db="EMBL/GenBank/DDBJ databases">
        <title>Amycolatopsis sp. nov. DR6-1 isolated from Dendrobium heterocarpum.</title>
        <authorList>
            <person name="Tedsree N."/>
            <person name="Kuncharoen N."/>
            <person name="Likhitwitayawuid K."/>
            <person name="Tanasupawat S."/>
        </authorList>
    </citation>
    <scope>NUCLEOTIDE SEQUENCE [LARGE SCALE GENOMIC DNA]</scope>
    <source>
        <strain evidence="8 9">DR6-1</strain>
    </source>
</reference>
<dbReference type="Proteomes" id="UP000526734">
    <property type="component" value="Unassembled WGS sequence"/>
</dbReference>
<dbReference type="Pfam" id="PF04131">
    <property type="entry name" value="NanE"/>
    <property type="match status" value="1"/>
</dbReference>
<dbReference type="PANTHER" id="PTHR36204:SF1">
    <property type="entry name" value="N-ACETYLMANNOSAMINE-6-PHOSPHATE 2-EPIMERASE-RELATED"/>
    <property type="match status" value="1"/>
</dbReference>
<evidence type="ECO:0000256" key="7">
    <source>
        <dbReference type="ARBA" id="ARBA00023277"/>
    </source>
</evidence>
<dbReference type="SUPFAM" id="SSF51366">
    <property type="entry name" value="Ribulose-phoshate binding barrel"/>
    <property type="match status" value="1"/>
</dbReference>
<evidence type="ECO:0000256" key="4">
    <source>
        <dbReference type="ARBA" id="ARBA00007439"/>
    </source>
</evidence>
<organism evidence="8 9">
    <name type="scientific">Amycolatopsis dendrobii</name>
    <dbReference type="NCBI Taxonomy" id="2760662"/>
    <lineage>
        <taxon>Bacteria</taxon>
        <taxon>Bacillati</taxon>
        <taxon>Actinomycetota</taxon>
        <taxon>Actinomycetes</taxon>
        <taxon>Pseudonocardiales</taxon>
        <taxon>Pseudonocardiaceae</taxon>
        <taxon>Amycolatopsis</taxon>
    </lineage>
</organism>
<dbReference type="EMBL" id="JACGZW010000024">
    <property type="protein sequence ID" value="MBB1159943.1"/>
    <property type="molecule type" value="Genomic_DNA"/>
</dbReference>
<dbReference type="GO" id="GO:0006053">
    <property type="term" value="P:N-acetylmannosamine catabolic process"/>
    <property type="evidence" value="ECO:0007669"/>
    <property type="project" value="TreeGrafter"/>
</dbReference>
<dbReference type="InterPro" id="IPR013785">
    <property type="entry name" value="Aldolase_TIM"/>
</dbReference>
<dbReference type="PANTHER" id="PTHR36204">
    <property type="entry name" value="N-ACETYLMANNOSAMINE-6-PHOSPHATE 2-EPIMERASE-RELATED"/>
    <property type="match status" value="1"/>
</dbReference>